<gene>
    <name evidence="3" type="ORF">OIE73_39745</name>
</gene>
<evidence type="ECO:0000313" key="4">
    <source>
        <dbReference type="Proteomes" id="UP001335325"/>
    </source>
</evidence>
<protein>
    <submittedName>
        <fullName evidence="3">Excalibur calcium-binding domain-containing protein</fullName>
    </submittedName>
</protein>
<dbReference type="RefSeq" id="WP_326757294.1">
    <property type="nucleotide sequence ID" value="NZ_CP109134.1"/>
</dbReference>
<feature type="domain" description="Excalibur calcium-binding" evidence="2">
    <location>
        <begin position="26"/>
        <end position="60"/>
    </location>
</feature>
<dbReference type="EMBL" id="CP109134">
    <property type="protein sequence ID" value="WSD11710.1"/>
    <property type="molecule type" value="Genomic_DNA"/>
</dbReference>
<proteinExistence type="predicted"/>
<name>A0ABZ1H2V6_9ACTN</name>
<feature type="region of interest" description="Disordered" evidence="1">
    <location>
        <begin position="38"/>
        <end position="59"/>
    </location>
</feature>
<accession>A0ABZ1H2V6</accession>
<evidence type="ECO:0000256" key="1">
    <source>
        <dbReference type="SAM" id="MobiDB-lite"/>
    </source>
</evidence>
<dbReference type="Proteomes" id="UP001335325">
    <property type="component" value="Chromosome"/>
</dbReference>
<dbReference type="InterPro" id="IPR008613">
    <property type="entry name" value="Excalibur_Ca-bd_domain"/>
</dbReference>
<keyword evidence="4" id="KW-1185">Reference proteome</keyword>
<evidence type="ECO:0000313" key="3">
    <source>
        <dbReference type="EMBL" id="WSD11710.1"/>
    </source>
</evidence>
<sequence>MVCGSGSGGSSSGGSGSGGGGGGSVYYQNCAAARAAGATPVRRGDPGYASHLDRDGTGCDWGWTGEGPLRRGMHSGPMPVWHDTG</sequence>
<dbReference type="GeneID" id="91548848"/>
<dbReference type="SMART" id="SM00894">
    <property type="entry name" value="Excalibur"/>
    <property type="match status" value="1"/>
</dbReference>
<reference evidence="3 4" key="1">
    <citation type="submission" date="2022-10" db="EMBL/GenBank/DDBJ databases">
        <title>The complete genomes of actinobacterial strains from the NBC collection.</title>
        <authorList>
            <person name="Joergensen T.S."/>
            <person name="Alvarez Arevalo M."/>
            <person name="Sterndorff E.B."/>
            <person name="Faurdal D."/>
            <person name="Vuksanovic O."/>
            <person name="Mourched A.-S."/>
            <person name="Charusanti P."/>
            <person name="Shaw S."/>
            <person name="Blin K."/>
            <person name="Weber T."/>
        </authorList>
    </citation>
    <scope>NUCLEOTIDE SEQUENCE [LARGE SCALE GENOMIC DNA]</scope>
    <source>
        <strain evidence="3 4">NBC 01753</strain>
    </source>
</reference>
<evidence type="ECO:0000259" key="2">
    <source>
        <dbReference type="SMART" id="SM00894"/>
    </source>
</evidence>
<dbReference type="Pfam" id="PF05901">
    <property type="entry name" value="Excalibur"/>
    <property type="match status" value="1"/>
</dbReference>
<organism evidence="3 4">
    <name type="scientific">Streptomyces hirsutus</name>
    <dbReference type="NCBI Taxonomy" id="35620"/>
    <lineage>
        <taxon>Bacteria</taxon>
        <taxon>Bacillati</taxon>
        <taxon>Actinomycetota</taxon>
        <taxon>Actinomycetes</taxon>
        <taxon>Kitasatosporales</taxon>
        <taxon>Streptomycetaceae</taxon>
        <taxon>Streptomyces</taxon>
    </lineage>
</organism>
<feature type="region of interest" description="Disordered" evidence="1">
    <location>
        <begin position="1"/>
        <end position="20"/>
    </location>
</feature>